<sequence length="513" mass="57940">MKILDRYIVSSFLKTFTSVFVILFFIFILQGIWLFISELAGKDLDAWVVIKFLLFYSPTMVPLVLPLSVLLASIMTFGNLAENYEFAAMKASGISLGRAMRGLMVFIFILSIISFFFANNVIPRAQYKFINLRKNIVQTKPALAIAEGQFNAIGNFNIKVDKKSGDKGQELSGVTIHKRLPGSSNATIIRAKSGLLHSSEKSNILQLELFNGYYYEEVTTKNPVERRKLPFVKSSFSKQVMNIDLTMLNSEDMDKESISPTNSMLNINELKYTLDSLESNFEKEKISVRSNITDRTNLILTKRQPVTKQLTLHDSIKDITKNINDTLNNSNIIEKEIAVSDTDSLPQNLLPLIDKEEDKKRVVDLAFNTLNSTDFTITSGISNLDQKKKNINNHWYAIYQKFVIAFSCILMFFIGAPLGAIIRKGGLGLPIVFAVIIFIIFHFVNTFGRKLTQEDAISPFLGAWVSSIILAPLAVFLTYRATNDIGLINMDNILLPLQKFVQKLFKLKSKEEN</sequence>
<dbReference type="Pfam" id="PF03739">
    <property type="entry name" value="LptF_LptG"/>
    <property type="match status" value="1"/>
</dbReference>
<gene>
    <name evidence="7" type="ORF">GCM10007424_03770</name>
</gene>
<accession>A0ABQ1JIR7</accession>
<dbReference type="PANTHER" id="PTHR33529">
    <property type="entry name" value="SLR0882 PROTEIN-RELATED"/>
    <property type="match status" value="1"/>
</dbReference>
<reference evidence="8" key="1">
    <citation type="journal article" date="2019" name="Int. J. Syst. Evol. Microbiol.">
        <title>The Global Catalogue of Microorganisms (GCM) 10K type strain sequencing project: providing services to taxonomists for standard genome sequencing and annotation.</title>
        <authorList>
            <consortium name="The Broad Institute Genomics Platform"/>
            <consortium name="The Broad Institute Genome Sequencing Center for Infectious Disease"/>
            <person name="Wu L."/>
            <person name="Ma J."/>
        </authorList>
    </citation>
    <scope>NUCLEOTIDE SEQUENCE [LARGE SCALE GENOMIC DNA]</scope>
    <source>
        <strain evidence="8">CGMCC 1.15461</strain>
    </source>
</reference>
<feature type="transmembrane region" description="Helical" evidence="6">
    <location>
        <begin position="395"/>
        <end position="414"/>
    </location>
</feature>
<feature type="transmembrane region" description="Helical" evidence="6">
    <location>
        <begin position="426"/>
        <end position="444"/>
    </location>
</feature>
<dbReference type="EMBL" id="BMJE01000001">
    <property type="protein sequence ID" value="GGB67015.1"/>
    <property type="molecule type" value="Genomic_DNA"/>
</dbReference>
<keyword evidence="4 6" id="KW-1133">Transmembrane helix</keyword>
<feature type="transmembrane region" description="Helical" evidence="6">
    <location>
        <begin position="12"/>
        <end position="36"/>
    </location>
</feature>
<evidence type="ECO:0000313" key="7">
    <source>
        <dbReference type="EMBL" id="GGB67015.1"/>
    </source>
</evidence>
<evidence type="ECO:0000256" key="1">
    <source>
        <dbReference type="ARBA" id="ARBA00004651"/>
    </source>
</evidence>
<dbReference type="PANTHER" id="PTHR33529:SF6">
    <property type="entry name" value="YJGP_YJGQ FAMILY PERMEASE"/>
    <property type="match status" value="1"/>
</dbReference>
<feature type="transmembrane region" description="Helical" evidence="6">
    <location>
        <begin position="56"/>
        <end position="81"/>
    </location>
</feature>
<proteinExistence type="predicted"/>
<comment type="caution">
    <text evidence="7">The sequence shown here is derived from an EMBL/GenBank/DDBJ whole genome shotgun (WGS) entry which is preliminary data.</text>
</comment>
<name>A0ABQ1JIR7_9FLAO</name>
<organism evidence="7 8">
    <name type="scientific">Flavobacterium suaedae</name>
    <dbReference type="NCBI Taxonomy" id="1767027"/>
    <lineage>
        <taxon>Bacteria</taxon>
        <taxon>Pseudomonadati</taxon>
        <taxon>Bacteroidota</taxon>
        <taxon>Flavobacteriia</taxon>
        <taxon>Flavobacteriales</taxon>
        <taxon>Flavobacteriaceae</taxon>
        <taxon>Flavobacterium</taxon>
    </lineage>
</organism>
<evidence type="ECO:0000256" key="4">
    <source>
        <dbReference type="ARBA" id="ARBA00022989"/>
    </source>
</evidence>
<comment type="subcellular location">
    <subcellularLocation>
        <location evidence="1">Cell membrane</location>
        <topology evidence="1">Multi-pass membrane protein</topology>
    </subcellularLocation>
</comment>
<feature type="transmembrane region" description="Helical" evidence="6">
    <location>
        <begin position="456"/>
        <end position="479"/>
    </location>
</feature>
<evidence type="ECO:0000256" key="2">
    <source>
        <dbReference type="ARBA" id="ARBA00022475"/>
    </source>
</evidence>
<evidence type="ECO:0000256" key="6">
    <source>
        <dbReference type="SAM" id="Phobius"/>
    </source>
</evidence>
<dbReference type="InterPro" id="IPR005495">
    <property type="entry name" value="LptG/LptF_permease"/>
</dbReference>
<dbReference type="RefSeq" id="WP_188619527.1">
    <property type="nucleotide sequence ID" value="NZ_BMJE01000001.1"/>
</dbReference>
<dbReference type="Proteomes" id="UP000615760">
    <property type="component" value="Unassembled WGS sequence"/>
</dbReference>
<protein>
    <recommendedName>
        <fullName evidence="9">YjgP/YjgQ family permease</fullName>
    </recommendedName>
</protein>
<keyword evidence="3 6" id="KW-0812">Transmembrane</keyword>
<keyword evidence="5 6" id="KW-0472">Membrane</keyword>
<evidence type="ECO:0000256" key="3">
    <source>
        <dbReference type="ARBA" id="ARBA00022692"/>
    </source>
</evidence>
<evidence type="ECO:0000256" key="5">
    <source>
        <dbReference type="ARBA" id="ARBA00023136"/>
    </source>
</evidence>
<keyword evidence="2" id="KW-1003">Cell membrane</keyword>
<keyword evidence="8" id="KW-1185">Reference proteome</keyword>
<feature type="transmembrane region" description="Helical" evidence="6">
    <location>
        <begin position="102"/>
        <end position="122"/>
    </location>
</feature>
<evidence type="ECO:0000313" key="8">
    <source>
        <dbReference type="Proteomes" id="UP000615760"/>
    </source>
</evidence>
<evidence type="ECO:0008006" key="9">
    <source>
        <dbReference type="Google" id="ProtNLM"/>
    </source>
</evidence>